<keyword evidence="3" id="KW-1185">Reference proteome</keyword>
<evidence type="ECO:0000256" key="1">
    <source>
        <dbReference type="SAM" id="MobiDB-lite"/>
    </source>
</evidence>
<gene>
    <name evidence="2" type="ORF">G2W53_019655</name>
</gene>
<reference evidence="2" key="1">
    <citation type="submission" date="2020-09" db="EMBL/GenBank/DDBJ databases">
        <title>Genome-Enabled Discovery of Anthraquinone Biosynthesis in Senna tora.</title>
        <authorList>
            <person name="Kang S.-H."/>
            <person name="Pandey R.P."/>
            <person name="Lee C.-M."/>
            <person name="Sim J.-S."/>
            <person name="Jeong J.-T."/>
            <person name="Choi B.-S."/>
            <person name="Jung M."/>
            <person name="Ginzburg D."/>
            <person name="Zhao K."/>
            <person name="Won S.Y."/>
            <person name="Oh T.-J."/>
            <person name="Yu Y."/>
            <person name="Kim N.-H."/>
            <person name="Lee O.R."/>
            <person name="Lee T.-H."/>
            <person name="Bashyal P."/>
            <person name="Kim T.-S."/>
            <person name="Lee W.-H."/>
            <person name="Kawkins C."/>
            <person name="Kim C.-K."/>
            <person name="Kim J.S."/>
            <person name="Ahn B.O."/>
            <person name="Rhee S.Y."/>
            <person name="Sohng J.K."/>
        </authorList>
    </citation>
    <scope>NUCLEOTIDE SEQUENCE</scope>
    <source>
        <tissue evidence="2">Leaf</tissue>
    </source>
</reference>
<dbReference type="AlphaFoldDB" id="A0A834TY62"/>
<dbReference type="Proteomes" id="UP000634136">
    <property type="component" value="Unassembled WGS sequence"/>
</dbReference>
<evidence type="ECO:0000313" key="3">
    <source>
        <dbReference type="Proteomes" id="UP000634136"/>
    </source>
</evidence>
<dbReference type="EMBL" id="JAAIUW010000006">
    <property type="protein sequence ID" value="KAF7828491.1"/>
    <property type="molecule type" value="Genomic_DNA"/>
</dbReference>
<protein>
    <submittedName>
        <fullName evidence="2">Uncharacterized protein</fullName>
    </submittedName>
</protein>
<evidence type="ECO:0000313" key="2">
    <source>
        <dbReference type="EMBL" id="KAF7828491.1"/>
    </source>
</evidence>
<feature type="region of interest" description="Disordered" evidence="1">
    <location>
        <begin position="1"/>
        <end position="21"/>
    </location>
</feature>
<accession>A0A834TY62</accession>
<name>A0A834TY62_9FABA</name>
<sequence length="145" mass="16492">MKELMEKSNKSIPNSKGKISKQWLQVRENRESLRRFHRSPIEKLKKKFVEMDALKGKARSLHGRPPFSSSSSPPSVVVVLELRRELKKKKKDDNLLLLHPDLLRLLNLPSSFLGGLGFDTSFLAWVASISTIYTLNLQTISAPIL</sequence>
<organism evidence="2 3">
    <name type="scientific">Senna tora</name>
    <dbReference type="NCBI Taxonomy" id="362788"/>
    <lineage>
        <taxon>Eukaryota</taxon>
        <taxon>Viridiplantae</taxon>
        <taxon>Streptophyta</taxon>
        <taxon>Embryophyta</taxon>
        <taxon>Tracheophyta</taxon>
        <taxon>Spermatophyta</taxon>
        <taxon>Magnoliopsida</taxon>
        <taxon>eudicotyledons</taxon>
        <taxon>Gunneridae</taxon>
        <taxon>Pentapetalae</taxon>
        <taxon>rosids</taxon>
        <taxon>fabids</taxon>
        <taxon>Fabales</taxon>
        <taxon>Fabaceae</taxon>
        <taxon>Caesalpinioideae</taxon>
        <taxon>Cassia clade</taxon>
        <taxon>Senna</taxon>
    </lineage>
</organism>
<comment type="caution">
    <text evidence="2">The sequence shown here is derived from an EMBL/GenBank/DDBJ whole genome shotgun (WGS) entry which is preliminary data.</text>
</comment>
<proteinExistence type="predicted"/>